<dbReference type="SUPFAM" id="SSF53448">
    <property type="entry name" value="Nucleotide-diphospho-sugar transferases"/>
    <property type="match status" value="1"/>
</dbReference>
<dbReference type="EMBL" id="BMCM01000001">
    <property type="protein sequence ID" value="GGD62798.1"/>
    <property type="molecule type" value="Genomic_DNA"/>
</dbReference>
<dbReference type="Proteomes" id="UP000629365">
    <property type="component" value="Unassembled WGS sequence"/>
</dbReference>
<evidence type="ECO:0000256" key="1">
    <source>
        <dbReference type="ARBA" id="ARBA00022679"/>
    </source>
</evidence>
<dbReference type="RefSeq" id="WP_188434715.1">
    <property type="nucleotide sequence ID" value="NZ_BMCM01000001.1"/>
</dbReference>
<sequence length="196" mass="20608">MNVPATAALVLAGGRSSRLDGVAKATVEVDGIPLIDHVYAAVRACTPIIAVGPDDIGRSGIRVVREDPPFSGPAAAVAAGVVALDGSDAVEAWLLACDLPRATELVARLSEVPIPHGADAVVAMDGEGRMQWLAGRYRVSALRDAVAQHPETAGVSMRKLFEDLRLHPVDDDGTAVDLDTWAAVEDYRSTRKDDHA</sequence>
<keyword evidence="1" id="KW-0808">Transferase</keyword>
<dbReference type="InterPro" id="IPR029044">
    <property type="entry name" value="Nucleotide-diphossugar_trans"/>
</dbReference>
<organism evidence="3 4">
    <name type="scientific">Microbacterium murale</name>
    <dbReference type="NCBI Taxonomy" id="1081040"/>
    <lineage>
        <taxon>Bacteria</taxon>
        <taxon>Bacillati</taxon>
        <taxon>Actinomycetota</taxon>
        <taxon>Actinomycetes</taxon>
        <taxon>Micrococcales</taxon>
        <taxon>Microbacteriaceae</taxon>
        <taxon>Microbacterium</taxon>
    </lineage>
</organism>
<dbReference type="PANTHER" id="PTHR19136:SF81">
    <property type="entry name" value="MOLYBDENUM COFACTOR GUANYLYLTRANSFERASE"/>
    <property type="match status" value="1"/>
</dbReference>
<dbReference type="InterPro" id="IPR025877">
    <property type="entry name" value="MobA-like_NTP_Trfase"/>
</dbReference>
<gene>
    <name evidence="3" type="ORF">GCM10007269_02470</name>
</gene>
<evidence type="ECO:0000259" key="2">
    <source>
        <dbReference type="Pfam" id="PF12804"/>
    </source>
</evidence>
<keyword evidence="4" id="KW-1185">Reference proteome</keyword>
<dbReference type="Pfam" id="PF12804">
    <property type="entry name" value="NTP_transf_3"/>
    <property type="match status" value="1"/>
</dbReference>
<dbReference type="Gene3D" id="3.90.550.10">
    <property type="entry name" value="Spore Coat Polysaccharide Biosynthesis Protein SpsA, Chain A"/>
    <property type="match status" value="1"/>
</dbReference>
<accession>A0ABQ1R9D2</accession>
<evidence type="ECO:0000313" key="3">
    <source>
        <dbReference type="EMBL" id="GGD62798.1"/>
    </source>
</evidence>
<comment type="caution">
    <text evidence="3">The sequence shown here is derived from an EMBL/GenBank/DDBJ whole genome shotgun (WGS) entry which is preliminary data.</text>
</comment>
<name>A0ABQ1R9D2_9MICO</name>
<evidence type="ECO:0000313" key="4">
    <source>
        <dbReference type="Proteomes" id="UP000629365"/>
    </source>
</evidence>
<dbReference type="PANTHER" id="PTHR19136">
    <property type="entry name" value="MOLYBDENUM COFACTOR GUANYLYLTRANSFERASE"/>
    <property type="match status" value="1"/>
</dbReference>
<feature type="domain" description="MobA-like NTP transferase" evidence="2">
    <location>
        <begin position="8"/>
        <end position="162"/>
    </location>
</feature>
<protein>
    <recommendedName>
        <fullName evidence="2">MobA-like NTP transferase domain-containing protein</fullName>
    </recommendedName>
</protein>
<proteinExistence type="predicted"/>
<reference evidence="4" key="1">
    <citation type="journal article" date="2019" name="Int. J. Syst. Evol. Microbiol.">
        <title>The Global Catalogue of Microorganisms (GCM) 10K type strain sequencing project: providing services to taxonomists for standard genome sequencing and annotation.</title>
        <authorList>
            <consortium name="The Broad Institute Genomics Platform"/>
            <consortium name="The Broad Institute Genome Sequencing Center for Infectious Disease"/>
            <person name="Wu L."/>
            <person name="Ma J."/>
        </authorList>
    </citation>
    <scope>NUCLEOTIDE SEQUENCE [LARGE SCALE GENOMIC DNA]</scope>
    <source>
        <strain evidence="4">CCM 7640</strain>
    </source>
</reference>